<keyword evidence="3" id="KW-1185">Reference proteome</keyword>
<evidence type="ECO:0000256" key="1">
    <source>
        <dbReference type="SAM" id="Phobius"/>
    </source>
</evidence>
<dbReference type="RefSeq" id="WP_397017926.1">
    <property type="nucleotide sequence ID" value="NZ_JBITMB010000001.1"/>
</dbReference>
<organism evidence="2 3">
    <name type="scientific">Nonomuraea indica</name>
    <dbReference type="NCBI Taxonomy" id="1581193"/>
    <lineage>
        <taxon>Bacteria</taxon>
        <taxon>Bacillati</taxon>
        <taxon>Actinomycetota</taxon>
        <taxon>Actinomycetes</taxon>
        <taxon>Streptosporangiales</taxon>
        <taxon>Streptosporangiaceae</taxon>
        <taxon>Nonomuraea</taxon>
    </lineage>
</organism>
<feature type="transmembrane region" description="Helical" evidence="1">
    <location>
        <begin position="20"/>
        <end position="41"/>
    </location>
</feature>
<dbReference type="EMBL" id="JBITMB010000001">
    <property type="protein sequence ID" value="MFI7438389.1"/>
    <property type="molecule type" value="Genomic_DNA"/>
</dbReference>
<evidence type="ECO:0000313" key="3">
    <source>
        <dbReference type="Proteomes" id="UP001612928"/>
    </source>
</evidence>
<keyword evidence="1" id="KW-1133">Transmembrane helix</keyword>
<reference evidence="2 3" key="1">
    <citation type="submission" date="2024-10" db="EMBL/GenBank/DDBJ databases">
        <title>The Natural Products Discovery Center: Release of the First 8490 Sequenced Strains for Exploring Actinobacteria Biosynthetic Diversity.</title>
        <authorList>
            <person name="Kalkreuter E."/>
            <person name="Kautsar S.A."/>
            <person name="Yang D."/>
            <person name="Bader C.D."/>
            <person name="Teijaro C.N."/>
            <person name="Fluegel L."/>
            <person name="Davis C.M."/>
            <person name="Simpson J.R."/>
            <person name="Lauterbach L."/>
            <person name="Steele A.D."/>
            <person name="Gui C."/>
            <person name="Meng S."/>
            <person name="Li G."/>
            <person name="Viehrig K."/>
            <person name="Ye F."/>
            <person name="Su P."/>
            <person name="Kiefer A.F."/>
            <person name="Nichols A."/>
            <person name="Cepeda A.J."/>
            <person name="Yan W."/>
            <person name="Fan B."/>
            <person name="Jiang Y."/>
            <person name="Adhikari A."/>
            <person name="Zheng C.-J."/>
            <person name="Schuster L."/>
            <person name="Cowan T.M."/>
            <person name="Smanski M.J."/>
            <person name="Chevrette M.G."/>
            <person name="De Carvalho L.P.S."/>
            <person name="Shen B."/>
        </authorList>
    </citation>
    <scope>NUCLEOTIDE SEQUENCE [LARGE SCALE GENOMIC DNA]</scope>
    <source>
        <strain evidence="2 3">NPDC049503</strain>
    </source>
</reference>
<evidence type="ECO:0000313" key="2">
    <source>
        <dbReference type="EMBL" id="MFI7438389.1"/>
    </source>
</evidence>
<comment type="caution">
    <text evidence="2">The sequence shown here is derived from an EMBL/GenBank/DDBJ whole genome shotgun (WGS) entry which is preliminary data.</text>
</comment>
<sequence length="137" mass="14188">MSAFTAKAEPMPSAVRGARFVMIAQVLLNCVGLAFFAGVVLESLPTVAFFASFAAITGLLGWLAARMRSRGSRVRWAAVGAEVTVCAAELVLRGLDPGLTTGDLVSVNVAGPVLVVGMLLTPAAGRWFASHGSSRPQ</sequence>
<name>A0ABW7ZV21_9ACTN</name>
<accession>A0ABW7ZV21</accession>
<gene>
    <name evidence="2" type="ORF">ACIBP5_00315</name>
</gene>
<keyword evidence="1" id="KW-0472">Membrane</keyword>
<proteinExistence type="predicted"/>
<protein>
    <submittedName>
        <fullName evidence="2">Uncharacterized protein</fullName>
    </submittedName>
</protein>
<dbReference type="Proteomes" id="UP001612928">
    <property type="component" value="Unassembled WGS sequence"/>
</dbReference>
<feature type="transmembrane region" description="Helical" evidence="1">
    <location>
        <begin position="47"/>
        <end position="64"/>
    </location>
</feature>
<keyword evidence="1" id="KW-0812">Transmembrane</keyword>